<dbReference type="SUPFAM" id="SSF51735">
    <property type="entry name" value="NAD(P)-binding Rossmann-fold domains"/>
    <property type="match status" value="1"/>
</dbReference>
<dbReference type="PANTHER" id="PTHR42760">
    <property type="entry name" value="SHORT-CHAIN DEHYDROGENASES/REDUCTASES FAMILY MEMBER"/>
    <property type="match status" value="1"/>
</dbReference>
<protein>
    <recommendedName>
        <fullName evidence="3">SDR family oxidoreductase</fullName>
    </recommendedName>
</protein>
<reference evidence="2" key="1">
    <citation type="submission" date="2018-05" db="EMBL/GenBank/DDBJ databases">
        <authorList>
            <person name="Lanie J.A."/>
            <person name="Ng W.-L."/>
            <person name="Kazmierczak K.M."/>
            <person name="Andrzejewski T.M."/>
            <person name="Davidsen T.M."/>
            <person name="Wayne K.J."/>
            <person name="Tettelin H."/>
            <person name="Glass J.I."/>
            <person name="Rusch D."/>
            <person name="Podicherti R."/>
            <person name="Tsui H.-C.T."/>
            <person name="Winkler M.E."/>
        </authorList>
    </citation>
    <scope>NUCLEOTIDE SEQUENCE</scope>
</reference>
<evidence type="ECO:0008006" key="3">
    <source>
        <dbReference type="Google" id="ProtNLM"/>
    </source>
</evidence>
<dbReference type="GO" id="GO:0016616">
    <property type="term" value="F:oxidoreductase activity, acting on the CH-OH group of donors, NAD or NADP as acceptor"/>
    <property type="evidence" value="ECO:0007669"/>
    <property type="project" value="TreeGrafter"/>
</dbReference>
<dbReference type="InterPro" id="IPR020904">
    <property type="entry name" value="Sc_DH/Rdtase_CS"/>
</dbReference>
<sequence length="113" mass="12261">VATASLAVVSGQAKGEHYAATKGALVPMIKALAVEYARHGITAHTLLPGWVETGMTEQTFAWEKFANNVMPRIPMRRWGVPEDFAAIACYIMSSASNWHTGDTFLIDGGYANF</sequence>
<comment type="similarity">
    <text evidence="1">Belongs to the short-chain dehydrogenases/reductases (SDR) family.</text>
</comment>
<dbReference type="AlphaFoldDB" id="A0A381Z8V9"/>
<dbReference type="PROSITE" id="PS00061">
    <property type="entry name" value="ADH_SHORT"/>
    <property type="match status" value="1"/>
</dbReference>
<organism evidence="2">
    <name type="scientific">marine metagenome</name>
    <dbReference type="NCBI Taxonomy" id="408172"/>
    <lineage>
        <taxon>unclassified sequences</taxon>
        <taxon>metagenomes</taxon>
        <taxon>ecological metagenomes</taxon>
    </lineage>
</organism>
<evidence type="ECO:0000313" key="2">
    <source>
        <dbReference type="EMBL" id="SVA85187.1"/>
    </source>
</evidence>
<dbReference type="InterPro" id="IPR036291">
    <property type="entry name" value="NAD(P)-bd_dom_sf"/>
</dbReference>
<accession>A0A381Z8V9</accession>
<dbReference type="Gene3D" id="3.40.50.720">
    <property type="entry name" value="NAD(P)-binding Rossmann-like Domain"/>
    <property type="match status" value="1"/>
</dbReference>
<dbReference type="Pfam" id="PF13561">
    <property type="entry name" value="adh_short_C2"/>
    <property type="match status" value="1"/>
</dbReference>
<evidence type="ECO:0000256" key="1">
    <source>
        <dbReference type="ARBA" id="ARBA00006484"/>
    </source>
</evidence>
<gene>
    <name evidence="2" type="ORF">METZ01_LOCUS138041</name>
</gene>
<proteinExistence type="inferred from homology"/>
<name>A0A381Z8V9_9ZZZZ</name>
<feature type="non-terminal residue" evidence="2">
    <location>
        <position position="1"/>
    </location>
</feature>
<dbReference type="InterPro" id="IPR002347">
    <property type="entry name" value="SDR_fam"/>
</dbReference>
<dbReference type="PRINTS" id="PR00081">
    <property type="entry name" value="GDHRDH"/>
</dbReference>
<dbReference type="EMBL" id="UINC01020245">
    <property type="protein sequence ID" value="SVA85187.1"/>
    <property type="molecule type" value="Genomic_DNA"/>
</dbReference>